<evidence type="ECO:0000313" key="2">
    <source>
        <dbReference type="Proteomes" id="UP000254051"/>
    </source>
</evidence>
<dbReference type="Proteomes" id="UP000254051">
    <property type="component" value="Unassembled WGS sequence"/>
</dbReference>
<dbReference type="AlphaFoldDB" id="A0A316A0P1"/>
<proteinExistence type="predicted"/>
<gene>
    <name evidence="1" type="ORF">SAMN05216529_103403</name>
</gene>
<dbReference type="EMBL" id="UHJJ01000003">
    <property type="protein sequence ID" value="SUQ13670.1"/>
    <property type="molecule type" value="Genomic_DNA"/>
</dbReference>
<reference evidence="2" key="1">
    <citation type="submission" date="2017-07" db="EMBL/GenBank/DDBJ databases">
        <authorList>
            <person name="Varghese N."/>
            <person name="Submissions S."/>
        </authorList>
    </citation>
    <scope>NUCLEOTIDE SEQUENCE [LARGE SCALE GENOMIC DNA]</scope>
    <source>
        <strain evidence="2">NLAE-zl-C134</strain>
    </source>
</reference>
<protein>
    <submittedName>
        <fullName evidence="1">Uncharacterized protein</fullName>
    </submittedName>
</protein>
<sequence length="83" mass="9856">MYAIMIEAGRVKLKFPFSLFVQYTWIIILSNKSNSPLEMGEKLLAFVRIWKNKPKHISYEVFSCLRGKKGGLLFFDYYTGRYY</sequence>
<name>A0A316A0P1_9FIRM</name>
<evidence type="ECO:0000313" key="1">
    <source>
        <dbReference type="EMBL" id="SUQ13670.1"/>
    </source>
</evidence>
<keyword evidence="2" id="KW-1185">Reference proteome</keyword>
<organism evidence="1 2">
    <name type="scientific">Faecalicatena contorta</name>
    <dbReference type="NCBI Taxonomy" id="39482"/>
    <lineage>
        <taxon>Bacteria</taxon>
        <taxon>Bacillati</taxon>
        <taxon>Bacillota</taxon>
        <taxon>Clostridia</taxon>
        <taxon>Lachnospirales</taxon>
        <taxon>Lachnospiraceae</taxon>
        <taxon>Faecalicatena</taxon>
    </lineage>
</organism>
<accession>A0A316A0P1</accession>